<organism evidence="3 5">
    <name type="scientific">Staphylococcus caeli</name>
    <dbReference type="NCBI Taxonomy" id="2201815"/>
    <lineage>
        <taxon>Bacteria</taxon>
        <taxon>Bacillati</taxon>
        <taxon>Bacillota</taxon>
        <taxon>Bacilli</taxon>
        <taxon>Bacillales</taxon>
        <taxon>Staphylococcaceae</taxon>
        <taxon>Staphylococcus</taxon>
    </lineage>
</organism>
<evidence type="ECO:0000313" key="3">
    <source>
        <dbReference type="EMBL" id="SCS92519.1"/>
    </source>
</evidence>
<reference evidence="3 5" key="2">
    <citation type="submission" date="2016-09" db="EMBL/GenBank/DDBJ databases">
        <authorList>
            <consortium name="Pathogen Informatics"/>
        </authorList>
    </citation>
    <scope>NUCLEOTIDE SEQUENCE [LARGE SCALE GENOMIC DNA]</scope>
    <source>
        <strain evidence="3 5">82B</strain>
    </source>
</reference>
<reference evidence="2 4" key="1">
    <citation type="submission" date="2016-09" db="EMBL/GenBank/DDBJ databases">
        <authorList>
            <consortium name="Pathogen Informatics"/>
            <person name="Sun Q."/>
            <person name="Inoue M."/>
        </authorList>
    </citation>
    <scope>NUCLEOTIDE SEQUENCE [LARGE SCALE GENOMIC DNA]</scope>
    <source>
        <strain evidence="2 4">82C</strain>
    </source>
</reference>
<proteinExistence type="predicted"/>
<evidence type="ECO:0000313" key="2">
    <source>
        <dbReference type="EMBL" id="SCS50760.1"/>
    </source>
</evidence>
<evidence type="ECO:0000259" key="1">
    <source>
        <dbReference type="Pfam" id="PF05598"/>
    </source>
</evidence>
<evidence type="ECO:0000313" key="5">
    <source>
        <dbReference type="Proteomes" id="UP000095768"/>
    </source>
</evidence>
<accession>A0A1D4IM78</accession>
<protein>
    <submittedName>
        <fullName evidence="3">IS1272 transposase</fullName>
    </submittedName>
</protein>
<dbReference type="PANTHER" id="PTHR33408:SF2">
    <property type="entry name" value="TRANSPOSASE DDE DOMAIN-CONTAINING PROTEIN"/>
    <property type="match status" value="1"/>
</dbReference>
<dbReference type="Proteomes" id="UP000095412">
    <property type="component" value="Unassembled WGS sequence"/>
</dbReference>
<dbReference type="EMBL" id="FMPG01000004">
    <property type="protein sequence ID" value="SCS92519.1"/>
    <property type="molecule type" value="Genomic_DNA"/>
</dbReference>
<feature type="domain" description="Transposase InsH N-terminal" evidence="1">
    <location>
        <begin position="27"/>
        <end position="99"/>
    </location>
</feature>
<evidence type="ECO:0000313" key="4">
    <source>
        <dbReference type="Proteomes" id="UP000095412"/>
    </source>
</evidence>
<name>A0A1D4IM78_9STAP</name>
<dbReference type="Proteomes" id="UP000095768">
    <property type="component" value="Unassembled WGS sequence"/>
</dbReference>
<dbReference type="Pfam" id="PF05598">
    <property type="entry name" value="DUF772"/>
    <property type="match status" value="1"/>
</dbReference>
<dbReference type="EMBL" id="FMPI01000003">
    <property type="protein sequence ID" value="SCS50760.1"/>
    <property type="molecule type" value="Genomic_DNA"/>
</dbReference>
<sequence length="129" mass="15357">MYKNYNMTQLTLPMETSILIPANDMSQYVNEIGETIPESEFDEFKHHRGATSYHPKMMLKVILYAYTQSVFSGRKIEKMLNDSIRMMWLSQNQTPSYKTQKEILQDRNSYSKTDYDATFMRMKDDHMKN</sequence>
<dbReference type="PANTHER" id="PTHR33408">
    <property type="entry name" value="TRANSPOSASE"/>
    <property type="match status" value="1"/>
</dbReference>
<keyword evidence="4" id="KW-1185">Reference proteome</keyword>
<dbReference type="AlphaFoldDB" id="A0A1D4IM78"/>
<dbReference type="InterPro" id="IPR008490">
    <property type="entry name" value="Transposase_InsH_N"/>
</dbReference>
<gene>
    <name evidence="3" type="primary">tnp_1</name>
    <name evidence="2" type="synonym">tnp_2</name>
    <name evidence="3" type="ORF">SAMEA2297795_01399</name>
    <name evidence="2" type="ORF">SAMEA2297796_00620</name>
</gene>